<reference evidence="8" key="1">
    <citation type="journal article" date="2023" name="bioRxiv">
        <title>Improved chromosome-level genome assembly for marigold (Tagetes erecta).</title>
        <authorList>
            <person name="Jiang F."/>
            <person name="Yuan L."/>
            <person name="Wang S."/>
            <person name="Wang H."/>
            <person name="Xu D."/>
            <person name="Wang A."/>
            <person name="Fan W."/>
        </authorList>
    </citation>
    <scope>NUCLEOTIDE SEQUENCE</scope>
    <source>
        <strain evidence="8">WSJ</strain>
        <tissue evidence="8">Leaf</tissue>
    </source>
</reference>
<evidence type="ECO:0000256" key="4">
    <source>
        <dbReference type="ARBA" id="ARBA00023163"/>
    </source>
</evidence>
<dbReference type="PANTHER" id="PTHR31744">
    <property type="entry name" value="PROTEIN CUP-SHAPED COTYLEDON 2-RELATED"/>
    <property type="match status" value="1"/>
</dbReference>
<evidence type="ECO:0000259" key="7">
    <source>
        <dbReference type="PROSITE" id="PS51005"/>
    </source>
</evidence>
<comment type="caution">
    <text evidence="8">The sequence shown here is derived from an EMBL/GenBank/DDBJ whole genome shotgun (WGS) entry which is preliminary data.</text>
</comment>
<evidence type="ECO:0000256" key="3">
    <source>
        <dbReference type="ARBA" id="ARBA00023125"/>
    </source>
</evidence>
<dbReference type="GO" id="GO:0005634">
    <property type="term" value="C:nucleus"/>
    <property type="evidence" value="ECO:0007669"/>
    <property type="project" value="UniProtKB-SubCell"/>
</dbReference>
<evidence type="ECO:0000256" key="1">
    <source>
        <dbReference type="ARBA" id="ARBA00004123"/>
    </source>
</evidence>
<dbReference type="PANTHER" id="PTHR31744:SF210">
    <property type="entry name" value="NAC DOMAIN-CONTAINING PROTEIN 86-LIKE"/>
    <property type="match status" value="1"/>
</dbReference>
<keyword evidence="6" id="KW-0812">Transmembrane</keyword>
<dbReference type="InterPro" id="IPR003441">
    <property type="entry name" value="NAC-dom"/>
</dbReference>
<accession>A0AAD8K7I6</accession>
<keyword evidence="4" id="KW-0804">Transcription</keyword>
<keyword evidence="5" id="KW-0539">Nucleus</keyword>
<dbReference type="AlphaFoldDB" id="A0AAD8K7I6"/>
<evidence type="ECO:0000313" key="9">
    <source>
        <dbReference type="Proteomes" id="UP001229421"/>
    </source>
</evidence>
<evidence type="ECO:0000256" key="6">
    <source>
        <dbReference type="SAM" id="Phobius"/>
    </source>
</evidence>
<comment type="subcellular location">
    <subcellularLocation>
        <location evidence="1">Nucleus</location>
    </subcellularLocation>
</comment>
<dbReference type="Pfam" id="PF02365">
    <property type="entry name" value="NAM"/>
    <property type="match status" value="1"/>
</dbReference>
<feature type="transmembrane region" description="Helical" evidence="6">
    <location>
        <begin position="496"/>
        <end position="518"/>
    </location>
</feature>
<gene>
    <name evidence="8" type="ORF">QVD17_32394</name>
</gene>
<dbReference type="GO" id="GO:0006355">
    <property type="term" value="P:regulation of DNA-templated transcription"/>
    <property type="evidence" value="ECO:0007669"/>
    <property type="project" value="InterPro"/>
</dbReference>
<dbReference type="FunFam" id="2.170.150.80:FF:000002">
    <property type="entry name" value="Nac domain-containing protein 86"/>
    <property type="match status" value="1"/>
</dbReference>
<evidence type="ECO:0000313" key="8">
    <source>
        <dbReference type="EMBL" id="KAK1416603.1"/>
    </source>
</evidence>
<dbReference type="Gene3D" id="2.170.150.80">
    <property type="entry name" value="NAC domain"/>
    <property type="match status" value="1"/>
</dbReference>
<evidence type="ECO:0000256" key="5">
    <source>
        <dbReference type="ARBA" id="ARBA00023242"/>
    </source>
</evidence>
<protein>
    <recommendedName>
        <fullName evidence="7">NAC domain-containing protein</fullName>
    </recommendedName>
</protein>
<name>A0AAD8K7I6_TARER</name>
<dbReference type="Proteomes" id="UP001229421">
    <property type="component" value="Unassembled WGS sequence"/>
</dbReference>
<dbReference type="InterPro" id="IPR036093">
    <property type="entry name" value="NAC_dom_sf"/>
</dbReference>
<organism evidence="8 9">
    <name type="scientific">Tagetes erecta</name>
    <name type="common">African marigold</name>
    <dbReference type="NCBI Taxonomy" id="13708"/>
    <lineage>
        <taxon>Eukaryota</taxon>
        <taxon>Viridiplantae</taxon>
        <taxon>Streptophyta</taxon>
        <taxon>Embryophyta</taxon>
        <taxon>Tracheophyta</taxon>
        <taxon>Spermatophyta</taxon>
        <taxon>Magnoliopsida</taxon>
        <taxon>eudicotyledons</taxon>
        <taxon>Gunneridae</taxon>
        <taxon>Pentapetalae</taxon>
        <taxon>asterids</taxon>
        <taxon>campanulids</taxon>
        <taxon>Asterales</taxon>
        <taxon>Asteraceae</taxon>
        <taxon>Asteroideae</taxon>
        <taxon>Heliantheae alliance</taxon>
        <taxon>Tageteae</taxon>
        <taxon>Tagetes</taxon>
    </lineage>
</organism>
<sequence length="524" mass="58916">MAAIVDSSSLAPGFRFHPTDEELVRYYLRRKVCNKPFRFDAISDVDVYKVEPWDLPGLSRLKSRDLEWYFFSVLDKKYGNGSRTNRATEKGYWKTTGKDRVVEHRCQQVGMKKTLVYHSGRAPKGHRTNWVMHEYRLIDQDLQNAGISQEAFVLCRIFQKSGSGPKNGEKYGAPFIEEEWEDDVSIFVPKHQDYLDKDSYLDANDIQQILNTDMPREDASLIVHAGDTSEQVTDGPQKSLVVEAEYESHVDKNDGSKLFDPPAQSELHIGSLNHENAVESSNTMEFGMDFLLDEPYFDATDGGFPLDDSLFFQADDLKSAADMEYGLDMLNEYTSLFNPDVGNFPYAFDSVENKNIPDSMLTLENMNEGRHQVGEASKPFEGQNDKIASYSMKEHPDQETEISYPHLKKASYMLGSISAPPALASEFPTKYMTTASHASTSVNVTFSNVFFNGGAVDLSLGKHTQLNIVLSFGPGQRDAYTHQAGKVANTGVSRGWFYSAFLWILVLSLSFKIGGLVCSRSFMS</sequence>
<dbReference type="EMBL" id="JAUHHV010000008">
    <property type="protein sequence ID" value="KAK1416603.1"/>
    <property type="molecule type" value="Genomic_DNA"/>
</dbReference>
<keyword evidence="2" id="KW-0805">Transcription regulation</keyword>
<evidence type="ECO:0000256" key="2">
    <source>
        <dbReference type="ARBA" id="ARBA00023015"/>
    </source>
</evidence>
<keyword evidence="6" id="KW-0472">Membrane</keyword>
<keyword evidence="6" id="KW-1133">Transmembrane helix</keyword>
<dbReference type="SUPFAM" id="SSF101941">
    <property type="entry name" value="NAC domain"/>
    <property type="match status" value="1"/>
</dbReference>
<keyword evidence="3" id="KW-0238">DNA-binding</keyword>
<proteinExistence type="predicted"/>
<dbReference type="GO" id="GO:0003677">
    <property type="term" value="F:DNA binding"/>
    <property type="evidence" value="ECO:0007669"/>
    <property type="project" value="UniProtKB-KW"/>
</dbReference>
<feature type="domain" description="NAC" evidence="7">
    <location>
        <begin position="10"/>
        <end position="160"/>
    </location>
</feature>
<dbReference type="PROSITE" id="PS51005">
    <property type="entry name" value="NAC"/>
    <property type="match status" value="1"/>
</dbReference>
<keyword evidence="9" id="KW-1185">Reference proteome</keyword>